<evidence type="ECO:0000256" key="1">
    <source>
        <dbReference type="SAM" id="MobiDB-lite"/>
    </source>
</evidence>
<protein>
    <submittedName>
        <fullName evidence="2">Uncharacterized protein</fullName>
    </submittedName>
</protein>
<name>A0A433QM38_9FUNG</name>
<proteinExistence type="predicted"/>
<organism evidence="2 3">
    <name type="scientific">Jimgerdemannia flammicorona</name>
    <dbReference type="NCBI Taxonomy" id="994334"/>
    <lineage>
        <taxon>Eukaryota</taxon>
        <taxon>Fungi</taxon>
        <taxon>Fungi incertae sedis</taxon>
        <taxon>Mucoromycota</taxon>
        <taxon>Mucoromycotina</taxon>
        <taxon>Endogonomycetes</taxon>
        <taxon>Endogonales</taxon>
        <taxon>Endogonaceae</taxon>
        <taxon>Jimgerdemannia</taxon>
    </lineage>
</organism>
<dbReference type="EMBL" id="RBNJ01003521">
    <property type="protein sequence ID" value="RUS30842.1"/>
    <property type="molecule type" value="Genomic_DNA"/>
</dbReference>
<evidence type="ECO:0000313" key="2">
    <source>
        <dbReference type="EMBL" id="RUS30842.1"/>
    </source>
</evidence>
<accession>A0A433QM38</accession>
<reference evidence="2 3" key="1">
    <citation type="journal article" date="2018" name="New Phytol.">
        <title>Phylogenomics of Endogonaceae and evolution of mycorrhizas within Mucoromycota.</title>
        <authorList>
            <person name="Chang Y."/>
            <person name="Desiro A."/>
            <person name="Na H."/>
            <person name="Sandor L."/>
            <person name="Lipzen A."/>
            <person name="Clum A."/>
            <person name="Barry K."/>
            <person name="Grigoriev I.V."/>
            <person name="Martin F.M."/>
            <person name="Stajich J.E."/>
            <person name="Smith M.E."/>
            <person name="Bonito G."/>
            <person name="Spatafora J.W."/>
        </authorList>
    </citation>
    <scope>NUCLEOTIDE SEQUENCE [LARGE SCALE GENOMIC DNA]</scope>
    <source>
        <strain evidence="2 3">AD002</strain>
    </source>
</reference>
<dbReference type="AlphaFoldDB" id="A0A433QM38"/>
<feature type="region of interest" description="Disordered" evidence="1">
    <location>
        <begin position="146"/>
        <end position="172"/>
    </location>
</feature>
<evidence type="ECO:0000313" key="3">
    <source>
        <dbReference type="Proteomes" id="UP000274822"/>
    </source>
</evidence>
<sequence length="498" mass="57002">MNIWYHVELPNHRATKLINFNGKDVDDFAKAIKAANPEGITCDPPALVLLVARPDIESNDVLDDDLLEQHGDFRNLIQHYKILRMNPIKVKLPPSRHSQETISTPSPGKFFKVILPFIIQCCEYASNTLLDQLDYILSAMSPSKHSRVGLPHSKPNMWSRISRETTPTPIPGKVTEATGRRALHISHNKIYSLHLTRKEVDLHKQLLVVGVMVACETALHGYNRFPEQTEQDDVSGNIPGAIPRHRRFNNDDESECSSSVMVLRRKATINYTILNNSPSAATMTDSSYIPSSPNSDISEEFIKTNENSSINYFVGPGEIEWSLDDCPSRWIIDEVDISSICHEYRTAIIRKCKSMQVHLAALEELALSHIFVFQEENMHDLYGYFDDNLWRNLFIEFRNLYPYASISDDVLHIFTNIVKIVCENPNYQNRKAIVHGYLQSLRTTGDGEVMMEIIRNLADNEQSSFTRSHNIEDTHIHSNVAPMLRPFFKNRRTTIIEW</sequence>
<keyword evidence="3" id="KW-1185">Reference proteome</keyword>
<comment type="caution">
    <text evidence="2">The sequence shown here is derived from an EMBL/GenBank/DDBJ whole genome shotgun (WGS) entry which is preliminary data.</text>
</comment>
<dbReference type="Proteomes" id="UP000274822">
    <property type="component" value="Unassembled WGS sequence"/>
</dbReference>
<gene>
    <name evidence="2" type="ORF">BC938DRAFT_478893</name>
</gene>